<evidence type="ECO:0000256" key="1">
    <source>
        <dbReference type="SAM" id="SignalP"/>
    </source>
</evidence>
<evidence type="ECO:0000259" key="2">
    <source>
        <dbReference type="Pfam" id="PF18998"/>
    </source>
</evidence>
<dbReference type="InterPro" id="IPR032675">
    <property type="entry name" value="LRR_dom_sf"/>
</dbReference>
<accession>A0ABN0NZI5</accession>
<keyword evidence="4" id="KW-1185">Reference proteome</keyword>
<proteinExistence type="predicted"/>
<reference evidence="3 4" key="1">
    <citation type="submission" date="2013-08" db="EMBL/GenBank/DDBJ databases">
        <authorList>
            <person name="Weinstock G."/>
            <person name="Sodergren E."/>
            <person name="Wylie T."/>
            <person name="Fulton L."/>
            <person name="Fulton R."/>
            <person name="Fronick C."/>
            <person name="O'Laughlin M."/>
            <person name="Godfrey J."/>
            <person name="Miner T."/>
            <person name="Herter B."/>
            <person name="Appelbaum E."/>
            <person name="Cordes M."/>
            <person name="Lek S."/>
            <person name="Wollam A."/>
            <person name="Pepin K.H."/>
            <person name="Palsikar V.B."/>
            <person name="Mitreva M."/>
            <person name="Wilson R.K."/>
        </authorList>
    </citation>
    <scope>NUCLEOTIDE SEQUENCE [LARGE SCALE GENOMIC DNA]</scope>
    <source>
        <strain evidence="3 4">ATCC 700332</strain>
    </source>
</reference>
<dbReference type="SUPFAM" id="SSF52075">
    <property type="entry name" value="Outer arm dynein light chain 1"/>
    <property type="match status" value="1"/>
</dbReference>
<organism evidence="3 4">
    <name type="scientific">Treponema lecithinolyticum ATCC 700332</name>
    <dbReference type="NCBI Taxonomy" id="1321815"/>
    <lineage>
        <taxon>Bacteria</taxon>
        <taxon>Pseudomonadati</taxon>
        <taxon>Spirochaetota</taxon>
        <taxon>Spirochaetia</taxon>
        <taxon>Spirochaetales</taxon>
        <taxon>Treponemataceae</taxon>
        <taxon>Treponema</taxon>
    </lineage>
</organism>
<feature type="non-terminal residue" evidence="3">
    <location>
        <position position="256"/>
    </location>
</feature>
<dbReference type="InterPro" id="IPR044060">
    <property type="entry name" value="Bacterial_rp_domain"/>
</dbReference>
<evidence type="ECO:0000313" key="4">
    <source>
        <dbReference type="Proteomes" id="UP000016649"/>
    </source>
</evidence>
<evidence type="ECO:0000313" key="3">
    <source>
        <dbReference type="EMBL" id="ERJ93418.1"/>
    </source>
</evidence>
<feature type="chain" id="PRO_5046374055" description="Bacterial repeat domain-containing protein" evidence="1">
    <location>
        <begin position="31"/>
        <end position="256"/>
    </location>
</feature>
<dbReference type="PROSITE" id="PS51257">
    <property type="entry name" value="PROKAR_LIPOPROTEIN"/>
    <property type="match status" value="1"/>
</dbReference>
<comment type="caution">
    <text evidence="3">The sequence shown here is derived from an EMBL/GenBank/DDBJ whole genome shotgun (WGS) entry which is preliminary data.</text>
</comment>
<gene>
    <name evidence="3" type="ORF">HMPREF9193_00884</name>
</gene>
<protein>
    <recommendedName>
        <fullName evidence="2">Bacterial repeat domain-containing protein</fullName>
    </recommendedName>
</protein>
<feature type="domain" description="Bacterial repeat" evidence="2">
    <location>
        <begin position="61"/>
        <end position="128"/>
    </location>
</feature>
<dbReference type="Gene3D" id="3.80.10.10">
    <property type="entry name" value="Ribonuclease Inhibitor"/>
    <property type="match status" value="1"/>
</dbReference>
<dbReference type="Pfam" id="PF18998">
    <property type="entry name" value="Flg_new_2"/>
    <property type="match status" value="1"/>
</dbReference>
<keyword evidence="1" id="KW-0732">Signal</keyword>
<feature type="signal peptide" evidence="1">
    <location>
        <begin position="1"/>
        <end position="30"/>
    </location>
</feature>
<dbReference type="EMBL" id="AWVH01000025">
    <property type="protein sequence ID" value="ERJ93418.1"/>
    <property type="molecule type" value="Genomic_DNA"/>
</dbReference>
<name>A0ABN0NZI5_TRELE</name>
<sequence>MKSYSKNKAFAFLGAAFVLFIAVFTGCPQTADGGNTNGAGKPEIKPKHNVSFSVDGAGGTLKAKADGVTETGTSPVTVEQDKIVTFTAVPAAGYKLKEWKVDGTVISNTSNTYTHSVTTAVDVKVSFQLLPPGKIELTLSPDKLTIKVKATTADGTTVKVEGCTETELASGTQTELNAKGRTVIFKGKITKLEAGGRNSNDSNKLIALNAQGCAALQELYCSYNQLTELNVQGLTALQKLVCFGNKLTELNVQGLS</sequence>
<dbReference type="Proteomes" id="UP000016649">
    <property type="component" value="Unassembled WGS sequence"/>
</dbReference>